<reference evidence="4" key="1">
    <citation type="submission" date="2021-02" db="EMBL/GenBank/DDBJ databases">
        <title>Psilocybe cubensis genome.</title>
        <authorList>
            <person name="Mckernan K.J."/>
            <person name="Crawford S."/>
            <person name="Trippe A."/>
            <person name="Kane L.T."/>
            <person name="Mclaughlin S."/>
        </authorList>
    </citation>
    <scope>NUCLEOTIDE SEQUENCE [LARGE SCALE GENOMIC DNA]</scope>
    <source>
        <strain evidence="4">MGC-MH-2018</strain>
    </source>
</reference>
<organism evidence="4">
    <name type="scientific">Psilocybe cubensis</name>
    <name type="common">Psychedelic mushroom</name>
    <name type="synonym">Stropharia cubensis</name>
    <dbReference type="NCBI Taxonomy" id="181762"/>
    <lineage>
        <taxon>Eukaryota</taxon>
        <taxon>Fungi</taxon>
        <taxon>Dikarya</taxon>
        <taxon>Basidiomycota</taxon>
        <taxon>Agaricomycotina</taxon>
        <taxon>Agaricomycetes</taxon>
        <taxon>Agaricomycetidae</taxon>
        <taxon>Agaricales</taxon>
        <taxon>Agaricineae</taxon>
        <taxon>Strophariaceae</taxon>
        <taxon>Psilocybe</taxon>
    </lineage>
</organism>
<dbReference type="CDD" id="cd04730">
    <property type="entry name" value="NPD_like"/>
    <property type="match status" value="1"/>
</dbReference>
<gene>
    <name evidence="4" type="ORF">JR316_010792</name>
</gene>
<dbReference type="OrthoDB" id="2349068at2759"/>
<dbReference type="AlphaFoldDB" id="A0A8H8CG38"/>
<keyword evidence="1" id="KW-0285">Flavoprotein</keyword>
<evidence type="ECO:0008006" key="5">
    <source>
        <dbReference type="Google" id="ProtNLM"/>
    </source>
</evidence>
<dbReference type="SUPFAM" id="SSF51412">
    <property type="entry name" value="Inosine monophosphate dehydrogenase (IMPDH)"/>
    <property type="match status" value="1"/>
</dbReference>
<keyword evidence="3" id="KW-0560">Oxidoreductase</keyword>
<dbReference type="PANTHER" id="PTHR32332:SF31">
    <property type="entry name" value="2-NITROPROPANE DIOXYGENASE FAMILY, PUTATIVE (AFU_ORTHOLOGUE AFUA_2G09850)-RELATED"/>
    <property type="match status" value="1"/>
</dbReference>
<comment type="caution">
    <text evidence="4">The sequence shown here is derived from an EMBL/GenBank/DDBJ whole genome shotgun (WGS) entry which is preliminary data.</text>
</comment>
<sequence length="342" mass="36314">MPQIRTPLTDLLKIDAPILSAPMAFASTGVLASAVSKAGAFGFMGAGFFSSAELKENFALMRKNLNIAPDQPVPIGIGCIGWILDMTESSPDPRLHAILEEKPVALWLAFGVDLGKYVAQIHAFDAKRDHKTIIFVIVNSVEDAVRAANEWKVDVIVAQGIEAGGHGGSEAPPLFTLLQAILDALPNGPLVVAAGGISTGKQISALLTMGAAGVVLGTRFLFTDECIYSPAMKEVIVAAGNNATVRTLAFDEVGKTNYWPPKHNGRAIANDIMKDVSEGLSLEQRLERFEQSAATQDKNRLIIWAGVGVGLTNKITPAGDVVRELIKESSESLKAASKLVAF</sequence>
<proteinExistence type="predicted"/>
<accession>A0A8H8CG38</accession>
<dbReference type="Pfam" id="PF03060">
    <property type="entry name" value="NMO"/>
    <property type="match status" value="1"/>
</dbReference>
<keyword evidence="2" id="KW-0288">FMN</keyword>
<evidence type="ECO:0000313" key="4">
    <source>
        <dbReference type="EMBL" id="KAG5164286.1"/>
    </source>
</evidence>
<evidence type="ECO:0000256" key="3">
    <source>
        <dbReference type="ARBA" id="ARBA00023002"/>
    </source>
</evidence>
<dbReference type="InterPro" id="IPR013785">
    <property type="entry name" value="Aldolase_TIM"/>
</dbReference>
<protein>
    <recommendedName>
        <fullName evidence="5">Nitronate monooxygenase</fullName>
    </recommendedName>
</protein>
<dbReference type="InterPro" id="IPR004136">
    <property type="entry name" value="NMO"/>
</dbReference>
<evidence type="ECO:0000256" key="1">
    <source>
        <dbReference type="ARBA" id="ARBA00022630"/>
    </source>
</evidence>
<dbReference type="PANTHER" id="PTHR32332">
    <property type="entry name" value="2-NITROPROPANE DIOXYGENASE"/>
    <property type="match status" value="1"/>
</dbReference>
<dbReference type="GO" id="GO:0018580">
    <property type="term" value="F:nitronate monooxygenase activity"/>
    <property type="evidence" value="ECO:0007669"/>
    <property type="project" value="InterPro"/>
</dbReference>
<dbReference type="EMBL" id="JAFIQS010000012">
    <property type="protein sequence ID" value="KAG5164286.1"/>
    <property type="molecule type" value="Genomic_DNA"/>
</dbReference>
<dbReference type="Gene3D" id="3.20.20.70">
    <property type="entry name" value="Aldolase class I"/>
    <property type="match status" value="1"/>
</dbReference>
<name>A0A8H8CG38_PSICU</name>
<evidence type="ECO:0000256" key="2">
    <source>
        <dbReference type="ARBA" id="ARBA00022643"/>
    </source>
</evidence>